<proteinExistence type="inferred from homology"/>
<dbReference type="Pfam" id="PF01263">
    <property type="entry name" value="Aldose_epim"/>
    <property type="match status" value="1"/>
</dbReference>
<accession>A0ABV9JIW7</accession>
<keyword evidence="6" id="KW-1185">Reference proteome</keyword>
<protein>
    <recommendedName>
        <fullName evidence="4">Putative glucose-6-phosphate 1-epimerase</fullName>
        <ecNumber evidence="4">5.1.3.15</ecNumber>
    </recommendedName>
</protein>
<name>A0ABV9JIW7_9GAMM</name>
<comment type="catalytic activity">
    <reaction evidence="1">
        <text>alpha-D-glucose 6-phosphate = beta-D-glucose 6-phosphate</text>
        <dbReference type="Rhea" id="RHEA:16249"/>
        <dbReference type="ChEBI" id="CHEBI:58225"/>
        <dbReference type="ChEBI" id="CHEBI:58247"/>
        <dbReference type="EC" id="5.1.3.15"/>
    </reaction>
</comment>
<organism evidence="5 6">
    <name type="scientific">Rheinheimera marina</name>
    <dbReference type="NCBI Taxonomy" id="1774958"/>
    <lineage>
        <taxon>Bacteria</taxon>
        <taxon>Pseudomonadati</taxon>
        <taxon>Pseudomonadota</taxon>
        <taxon>Gammaproteobacteria</taxon>
        <taxon>Chromatiales</taxon>
        <taxon>Chromatiaceae</taxon>
        <taxon>Rheinheimera</taxon>
    </lineage>
</organism>
<dbReference type="Gene3D" id="2.70.98.10">
    <property type="match status" value="1"/>
</dbReference>
<sequence length="284" mass="31343">MAATIEAVSGFAHLTDLPCLRLVYGQATAVISLYGAHVLSYQPDGNTEVLYLSPQARWKDNTPIRGGVPVCWPWFGPAAAEFQQPGITRPSHGLVRNQLWQLKGQLTDHSNTQVRLGIDLPAPAGFPSPLNAELELTLSADGLQIALFAPASLQQAALHSYFCVQQLEQVEVSPLAGVYRDKVKNENARQQQSSLTFTEEIDRVYVETAEQLSVSTGQHQLTITQQGHDASVLWNPWQDKAAKLTDLPDQGYLDFVCVETARLSLNNQNPLHLVQHIRYLGQLV</sequence>
<dbReference type="PANTHER" id="PTHR11122:SF13">
    <property type="entry name" value="GLUCOSE-6-PHOSPHATE 1-EPIMERASE"/>
    <property type="match status" value="1"/>
</dbReference>
<gene>
    <name evidence="5" type="ORF">ACFO3I_05430</name>
</gene>
<reference evidence="6" key="1">
    <citation type="journal article" date="2019" name="Int. J. Syst. Evol. Microbiol.">
        <title>The Global Catalogue of Microorganisms (GCM) 10K type strain sequencing project: providing services to taxonomists for standard genome sequencing and annotation.</title>
        <authorList>
            <consortium name="The Broad Institute Genomics Platform"/>
            <consortium name="The Broad Institute Genome Sequencing Center for Infectious Disease"/>
            <person name="Wu L."/>
            <person name="Ma J."/>
        </authorList>
    </citation>
    <scope>NUCLEOTIDE SEQUENCE [LARGE SCALE GENOMIC DNA]</scope>
    <source>
        <strain evidence="6">DT28</strain>
    </source>
</reference>
<dbReference type="InterPro" id="IPR008183">
    <property type="entry name" value="Aldose_1/G6P_1-epimerase"/>
</dbReference>
<dbReference type="PANTHER" id="PTHR11122">
    <property type="entry name" value="APOSPORY-ASSOCIATED PROTEIN C-RELATED"/>
    <property type="match status" value="1"/>
</dbReference>
<dbReference type="EC" id="5.1.3.15" evidence="4"/>
<dbReference type="InterPro" id="IPR014718">
    <property type="entry name" value="GH-type_carb-bd"/>
</dbReference>
<evidence type="ECO:0000256" key="1">
    <source>
        <dbReference type="ARBA" id="ARBA00001096"/>
    </source>
</evidence>
<dbReference type="Proteomes" id="UP001595962">
    <property type="component" value="Unassembled WGS sequence"/>
</dbReference>
<evidence type="ECO:0000313" key="5">
    <source>
        <dbReference type="EMBL" id="MFC4654462.1"/>
    </source>
</evidence>
<dbReference type="InterPro" id="IPR025532">
    <property type="entry name" value="G6P_1-epimerase"/>
</dbReference>
<dbReference type="EMBL" id="JBHSGB010000005">
    <property type="protein sequence ID" value="MFC4654462.1"/>
    <property type="molecule type" value="Genomic_DNA"/>
</dbReference>
<comment type="similarity">
    <text evidence="2 4">Belongs to the glucose-6-phosphate 1-epimerase family.</text>
</comment>
<dbReference type="CDD" id="cd09020">
    <property type="entry name" value="D-hex-6-P-epi_like"/>
    <property type="match status" value="1"/>
</dbReference>
<evidence type="ECO:0000313" key="6">
    <source>
        <dbReference type="Proteomes" id="UP001595962"/>
    </source>
</evidence>
<evidence type="ECO:0000256" key="4">
    <source>
        <dbReference type="PIRNR" id="PIRNR016020"/>
    </source>
</evidence>
<dbReference type="GO" id="GO:0016853">
    <property type="term" value="F:isomerase activity"/>
    <property type="evidence" value="ECO:0007669"/>
    <property type="project" value="UniProtKB-KW"/>
</dbReference>
<evidence type="ECO:0000256" key="2">
    <source>
        <dbReference type="ARBA" id="ARBA00005866"/>
    </source>
</evidence>
<dbReference type="SUPFAM" id="SSF74650">
    <property type="entry name" value="Galactose mutarotase-like"/>
    <property type="match status" value="1"/>
</dbReference>
<evidence type="ECO:0000256" key="3">
    <source>
        <dbReference type="ARBA" id="ARBA00023235"/>
    </source>
</evidence>
<keyword evidence="3 4" id="KW-0413">Isomerase</keyword>
<dbReference type="PIRSF" id="PIRSF016020">
    <property type="entry name" value="PHexose_mutarotase"/>
    <property type="match status" value="1"/>
</dbReference>
<dbReference type="RefSeq" id="WP_377332375.1">
    <property type="nucleotide sequence ID" value="NZ_JBHSGB010000005.1"/>
</dbReference>
<dbReference type="InterPro" id="IPR011013">
    <property type="entry name" value="Gal_mutarotase_sf_dom"/>
</dbReference>
<comment type="caution">
    <text evidence="5">The sequence shown here is derived from an EMBL/GenBank/DDBJ whole genome shotgun (WGS) entry which is preliminary data.</text>
</comment>